<dbReference type="Proteomes" id="UP001634394">
    <property type="component" value="Unassembled WGS sequence"/>
</dbReference>
<dbReference type="EMBL" id="JBJQND010000007">
    <property type="protein sequence ID" value="KAL3870999.1"/>
    <property type="molecule type" value="Genomic_DNA"/>
</dbReference>
<name>A0ABD3WAR7_SINWO</name>
<gene>
    <name evidence="1" type="ORF">ACJMK2_039024</name>
</gene>
<organism evidence="1 2">
    <name type="scientific">Sinanodonta woodiana</name>
    <name type="common">Chinese pond mussel</name>
    <name type="synonym">Anodonta woodiana</name>
    <dbReference type="NCBI Taxonomy" id="1069815"/>
    <lineage>
        <taxon>Eukaryota</taxon>
        <taxon>Metazoa</taxon>
        <taxon>Spiralia</taxon>
        <taxon>Lophotrochozoa</taxon>
        <taxon>Mollusca</taxon>
        <taxon>Bivalvia</taxon>
        <taxon>Autobranchia</taxon>
        <taxon>Heteroconchia</taxon>
        <taxon>Palaeoheterodonta</taxon>
        <taxon>Unionida</taxon>
        <taxon>Unionoidea</taxon>
        <taxon>Unionidae</taxon>
        <taxon>Unioninae</taxon>
        <taxon>Sinanodonta</taxon>
    </lineage>
</organism>
<keyword evidence="2" id="KW-1185">Reference proteome</keyword>
<reference evidence="1 2" key="1">
    <citation type="submission" date="2024-11" db="EMBL/GenBank/DDBJ databases">
        <title>Chromosome-level genome assembly of the freshwater bivalve Anodonta woodiana.</title>
        <authorList>
            <person name="Chen X."/>
        </authorList>
    </citation>
    <scope>NUCLEOTIDE SEQUENCE [LARGE SCALE GENOMIC DNA]</scope>
    <source>
        <strain evidence="1">MN2024</strain>
        <tissue evidence="1">Gills</tissue>
    </source>
</reference>
<feature type="non-terminal residue" evidence="1">
    <location>
        <position position="1"/>
    </location>
</feature>
<comment type="caution">
    <text evidence="1">The sequence shown here is derived from an EMBL/GenBank/DDBJ whole genome shotgun (WGS) entry which is preliminary data.</text>
</comment>
<evidence type="ECO:0000313" key="1">
    <source>
        <dbReference type="EMBL" id="KAL3870999.1"/>
    </source>
</evidence>
<dbReference type="AlphaFoldDB" id="A0ABD3WAR7"/>
<proteinExistence type="predicted"/>
<sequence length="59" mass="6802">RYSALPQFKTGQLMRWYAADAFISNARSRVTEDLTRILKPLRSHVAEMEPGLKPLHHPV</sequence>
<evidence type="ECO:0000313" key="2">
    <source>
        <dbReference type="Proteomes" id="UP001634394"/>
    </source>
</evidence>
<protein>
    <submittedName>
        <fullName evidence="1">Uncharacterized protein</fullName>
    </submittedName>
</protein>
<accession>A0ABD3WAR7</accession>